<comment type="caution">
    <text evidence="1">The sequence shown here is derived from an EMBL/GenBank/DDBJ whole genome shotgun (WGS) entry which is preliminary data.</text>
</comment>
<sequence>MNPFFAAKTPKLAFSVFPPAAVAGTRDDLPEHLSAGDKAMGRLISCLRRSRSQGFWTRHCPWRGSMLTAGLRPRLEMVVYDRSFLSGSKKSPDFLPALIGGNSKASF</sequence>
<dbReference type="Proteomes" id="UP001057402">
    <property type="component" value="Chromosome 3"/>
</dbReference>
<evidence type="ECO:0000313" key="2">
    <source>
        <dbReference type="Proteomes" id="UP001057402"/>
    </source>
</evidence>
<dbReference type="EMBL" id="CM042882">
    <property type="protein sequence ID" value="KAI4380758.1"/>
    <property type="molecule type" value="Genomic_DNA"/>
</dbReference>
<protein>
    <submittedName>
        <fullName evidence="1">Uncharacterized protein</fullName>
    </submittedName>
</protein>
<keyword evidence="2" id="KW-1185">Reference proteome</keyword>
<gene>
    <name evidence="1" type="ORF">MLD38_006911</name>
</gene>
<name>A0ACB9RP26_9MYRT</name>
<organism evidence="1 2">
    <name type="scientific">Melastoma candidum</name>
    <dbReference type="NCBI Taxonomy" id="119954"/>
    <lineage>
        <taxon>Eukaryota</taxon>
        <taxon>Viridiplantae</taxon>
        <taxon>Streptophyta</taxon>
        <taxon>Embryophyta</taxon>
        <taxon>Tracheophyta</taxon>
        <taxon>Spermatophyta</taxon>
        <taxon>Magnoliopsida</taxon>
        <taxon>eudicotyledons</taxon>
        <taxon>Gunneridae</taxon>
        <taxon>Pentapetalae</taxon>
        <taxon>rosids</taxon>
        <taxon>malvids</taxon>
        <taxon>Myrtales</taxon>
        <taxon>Melastomataceae</taxon>
        <taxon>Melastomatoideae</taxon>
        <taxon>Melastomateae</taxon>
        <taxon>Melastoma</taxon>
    </lineage>
</organism>
<accession>A0ACB9RP26</accession>
<proteinExistence type="predicted"/>
<reference evidence="2" key="1">
    <citation type="journal article" date="2023" name="Front. Plant Sci.">
        <title>Chromosomal-level genome assembly of Melastoma candidum provides insights into trichome evolution.</title>
        <authorList>
            <person name="Zhong Y."/>
            <person name="Wu W."/>
            <person name="Sun C."/>
            <person name="Zou P."/>
            <person name="Liu Y."/>
            <person name="Dai S."/>
            <person name="Zhou R."/>
        </authorList>
    </citation>
    <scope>NUCLEOTIDE SEQUENCE [LARGE SCALE GENOMIC DNA]</scope>
</reference>
<evidence type="ECO:0000313" key="1">
    <source>
        <dbReference type="EMBL" id="KAI4380758.1"/>
    </source>
</evidence>